<keyword evidence="2" id="KW-0472">Membrane</keyword>
<accession>A0A840NR64</accession>
<dbReference type="Proteomes" id="UP000580474">
    <property type="component" value="Unassembled WGS sequence"/>
</dbReference>
<feature type="transmembrane region" description="Helical" evidence="2">
    <location>
        <begin position="770"/>
        <end position="789"/>
    </location>
</feature>
<dbReference type="RefSeq" id="WP_343071573.1">
    <property type="nucleotide sequence ID" value="NZ_JACHIV010000001.1"/>
</dbReference>
<evidence type="ECO:0000256" key="1">
    <source>
        <dbReference type="SAM" id="MobiDB-lite"/>
    </source>
</evidence>
<feature type="transmembrane region" description="Helical" evidence="2">
    <location>
        <begin position="746"/>
        <end position="763"/>
    </location>
</feature>
<gene>
    <name evidence="4" type="ORF">BJ969_004837</name>
</gene>
<proteinExistence type="predicted"/>
<feature type="transmembrane region" description="Helical" evidence="2">
    <location>
        <begin position="548"/>
        <end position="571"/>
    </location>
</feature>
<feature type="transmembrane region" description="Helical" evidence="2">
    <location>
        <begin position="691"/>
        <end position="711"/>
    </location>
</feature>
<feature type="region of interest" description="Disordered" evidence="1">
    <location>
        <begin position="510"/>
        <end position="529"/>
    </location>
</feature>
<dbReference type="Pfam" id="PF00535">
    <property type="entry name" value="Glycos_transf_2"/>
    <property type="match status" value="1"/>
</dbReference>
<dbReference type="AlphaFoldDB" id="A0A840NR64"/>
<sequence length="1187" mass="121615">MVGTAPRLNTAPVVAVLVCHDGDRRLPEVLAALRELTVRPRHLLAVDTGSADDTARLLAEAEDLVDGVLELPPDTGFGAAVSAAAEHAVSRWGDPGRWLWLLHDDSAPAPDCLRQLLGVAELDSTAAVLGPLGLDWDDPRLVVDAGLSTDASGNRQTGIGSAEADPELDWGLSGQSSPTTSASPEDAEAGADSTDPGDAADPAEATGADEAAEADETGGAEHDSGAQDDAELDGTGEIAASQDASGPGTTDLLAVSEVLAVSTAGALIRRDVFERLDGFDAALPLGFDDIDFGWRANSDGHLVLCVPSARMRHAGDLRRGDRVPDAAQQRSLRAAERVGGVRTFLVNASFWSFLLGVPRLLALSLLRAAGYALLWRRRDVSAEAAVVAALVGGRMDLRSARALRRATTPTPSEVRGLLTSRLTRLRNGIRAAFAGLVRERVRREVVLGRTPGALGPGRVTAIDDSAVPRSVGPAALPAGALAKPGGRRRSVGGLRRPAGPVVVPVEAVPVEESKPRPSPVPRDARNAPEPDRQLLLVQVDRRRVLRELLLTPPVVLTAALIAFALIAHGLVAEHARFGVELQGGRLLPAVDLGTTWRDYLASWHPVNGGTGAPASASLLVLAMLGTVLAPLGGPPAVVAVLLLFGVPLAGLTAYAATRSLPMRAAHRALAAGAYALLPVATASAGQGRLDVVVAHVLVPPLLAGIASVIGLSRLAMLAQSRHWLGTACATALGLAVLGAFAPLVQALLVLLALVGFVAVPGEARRAQRRMAGLAALVLLPIACLLPWPVVLLRHPELLLHGLGARFSEVPAGGWLAALSADGSPATWAGALLVLAVLLAVALAPSRAMVPGAVTAVAGWSAAVVVDVVAAEPLAGGPASTGGTGAPLIVAAAGLMWMVLASGPLPEQVPRRALAAALTGALLVTGVSAVLAGRGPLRGEPAGGTAALVAELDGPGGLLVIEPGSAPARVVEGRAPHFGDDDLVPVPGAVRWLREAEAELLSGDPQRVRTALAAAAARGVGHVAVPDEATANRVRTAAGDLVADHGTLGDGSPVLRVLLPAGPVQLLGPDLARQARLEGVPSPQARPLRVPATLPEVAVRVSDGGIGRVLLLAAEHEPGWHAEINGEEAPLAEAWGHQVAVPMPDSASEVRIGYGDSSRTALLVLQAAAILFTAIGALPSRRRTDPKN</sequence>
<dbReference type="PANTHER" id="PTHR43685:SF3">
    <property type="entry name" value="SLR2126 PROTEIN"/>
    <property type="match status" value="1"/>
</dbReference>
<evidence type="ECO:0000259" key="3">
    <source>
        <dbReference type="Pfam" id="PF00535"/>
    </source>
</evidence>
<feature type="compositionally biased region" description="Polar residues" evidence="1">
    <location>
        <begin position="149"/>
        <end position="159"/>
    </location>
</feature>
<name>A0A840NR64_9PSEU</name>
<feature type="transmembrane region" description="Helical" evidence="2">
    <location>
        <begin position="636"/>
        <end position="656"/>
    </location>
</feature>
<dbReference type="PANTHER" id="PTHR43685">
    <property type="entry name" value="GLYCOSYLTRANSFERASE"/>
    <property type="match status" value="1"/>
</dbReference>
<reference evidence="4 5" key="1">
    <citation type="submission" date="2020-08" db="EMBL/GenBank/DDBJ databases">
        <title>Sequencing the genomes of 1000 actinobacteria strains.</title>
        <authorList>
            <person name="Klenk H.-P."/>
        </authorList>
    </citation>
    <scope>NUCLEOTIDE SEQUENCE [LARGE SCALE GENOMIC DNA]</scope>
    <source>
        <strain evidence="4 5">DSM 45582</strain>
    </source>
</reference>
<feature type="domain" description="Glycosyltransferase 2-like" evidence="3">
    <location>
        <begin position="16"/>
        <end position="130"/>
    </location>
</feature>
<dbReference type="InterPro" id="IPR029044">
    <property type="entry name" value="Nucleotide-diphossugar_trans"/>
</dbReference>
<dbReference type="Gene3D" id="3.90.550.10">
    <property type="entry name" value="Spore Coat Polysaccharide Biosynthesis Protein SpsA, Chain A"/>
    <property type="match status" value="2"/>
</dbReference>
<dbReference type="GO" id="GO:0016740">
    <property type="term" value="F:transferase activity"/>
    <property type="evidence" value="ECO:0007669"/>
    <property type="project" value="UniProtKB-KW"/>
</dbReference>
<dbReference type="EMBL" id="JACHIV010000001">
    <property type="protein sequence ID" value="MBB5071749.1"/>
    <property type="molecule type" value="Genomic_DNA"/>
</dbReference>
<keyword evidence="2" id="KW-0812">Transmembrane</keyword>
<feature type="region of interest" description="Disordered" evidence="1">
    <location>
        <begin position="147"/>
        <end position="231"/>
    </location>
</feature>
<organism evidence="4 5">
    <name type="scientific">Saccharopolyspora gloriosae</name>
    <dbReference type="NCBI Taxonomy" id="455344"/>
    <lineage>
        <taxon>Bacteria</taxon>
        <taxon>Bacillati</taxon>
        <taxon>Actinomycetota</taxon>
        <taxon>Actinomycetes</taxon>
        <taxon>Pseudonocardiales</taxon>
        <taxon>Pseudonocardiaceae</taxon>
        <taxon>Saccharopolyspora</taxon>
    </lineage>
</organism>
<feature type="transmembrane region" description="Helical" evidence="2">
    <location>
        <begin position="825"/>
        <end position="844"/>
    </location>
</feature>
<dbReference type="SUPFAM" id="SSF53448">
    <property type="entry name" value="Nucleotide-diphospho-sugar transferases"/>
    <property type="match status" value="1"/>
</dbReference>
<protein>
    <submittedName>
        <fullName evidence="4">GT2 family glycosyltransferase</fullName>
    </submittedName>
</protein>
<comment type="caution">
    <text evidence="4">The sequence shown here is derived from an EMBL/GenBank/DDBJ whole genome shotgun (WGS) entry which is preliminary data.</text>
</comment>
<dbReference type="InterPro" id="IPR001173">
    <property type="entry name" value="Glyco_trans_2-like"/>
</dbReference>
<evidence type="ECO:0000256" key="2">
    <source>
        <dbReference type="SAM" id="Phobius"/>
    </source>
</evidence>
<dbReference type="InterPro" id="IPR050834">
    <property type="entry name" value="Glycosyltransf_2"/>
</dbReference>
<keyword evidence="2" id="KW-1133">Transmembrane helix</keyword>
<feature type="compositionally biased region" description="Low complexity" evidence="1">
    <location>
        <begin position="194"/>
        <end position="209"/>
    </location>
</feature>
<keyword evidence="4" id="KW-0808">Transferase</keyword>
<feature type="compositionally biased region" description="Polar residues" evidence="1">
    <location>
        <begin position="173"/>
        <end position="183"/>
    </location>
</feature>
<evidence type="ECO:0000313" key="4">
    <source>
        <dbReference type="EMBL" id="MBB5071749.1"/>
    </source>
</evidence>
<feature type="transmembrane region" description="Helical" evidence="2">
    <location>
        <begin position="851"/>
        <end position="870"/>
    </location>
</feature>
<feature type="transmembrane region" description="Helical" evidence="2">
    <location>
        <begin position="912"/>
        <end position="931"/>
    </location>
</feature>
<feature type="transmembrane region" description="Helical" evidence="2">
    <location>
        <begin position="882"/>
        <end position="900"/>
    </location>
</feature>
<keyword evidence="5" id="KW-1185">Reference proteome</keyword>
<evidence type="ECO:0000313" key="5">
    <source>
        <dbReference type="Proteomes" id="UP000580474"/>
    </source>
</evidence>